<keyword evidence="3" id="KW-1185">Reference proteome</keyword>
<comment type="caution">
    <text evidence="2">The sequence shown here is derived from an EMBL/GenBank/DDBJ whole genome shotgun (WGS) entry which is preliminary data.</text>
</comment>
<protein>
    <submittedName>
        <fullName evidence="2">Uncharacterized protein</fullName>
    </submittedName>
</protein>
<feature type="region of interest" description="Disordered" evidence="1">
    <location>
        <begin position="19"/>
        <end position="64"/>
    </location>
</feature>
<name>A0A812DSF8_ACAPH</name>
<gene>
    <name evidence="2" type="ORF">SPHA_59887</name>
</gene>
<dbReference type="AlphaFoldDB" id="A0A812DSF8"/>
<feature type="compositionally biased region" description="Low complexity" evidence="1">
    <location>
        <begin position="47"/>
        <end position="57"/>
    </location>
</feature>
<sequence>MREKDRSYFLFRLPTPRSFSTHISTESTTVPPDPDIRRPSPAADGTQQQQSFKQSSSGLTSESHSITTLRGSTHFTLRYCLPSVTPAHSCSTPAASSSPVASSSFLQLPALSCSIQHSCTFQNSCSFQLTPAAFSSLLQLPALLPLPDHSCSLQLTPAALYRRPATYSSTR</sequence>
<organism evidence="2 3">
    <name type="scientific">Acanthosepion pharaonis</name>
    <name type="common">Pharaoh cuttlefish</name>
    <name type="synonym">Sepia pharaonis</name>
    <dbReference type="NCBI Taxonomy" id="158019"/>
    <lineage>
        <taxon>Eukaryota</taxon>
        <taxon>Metazoa</taxon>
        <taxon>Spiralia</taxon>
        <taxon>Lophotrochozoa</taxon>
        <taxon>Mollusca</taxon>
        <taxon>Cephalopoda</taxon>
        <taxon>Coleoidea</taxon>
        <taxon>Decapodiformes</taxon>
        <taxon>Sepiida</taxon>
        <taxon>Sepiina</taxon>
        <taxon>Sepiidae</taxon>
        <taxon>Acanthosepion</taxon>
    </lineage>
</organism>
<dbReference type="EMBL" id="CAHIKZ030004150">
    <property type="protein sequence ID" value="CAE1307908.1"/>
    <property type="molecule type" value="Genomic_DNA"/>
</dbReference>
<evidence type="ECO:0000256" key="1">
    <source>
        <dbReference type="SAM" id="MobiDB-lite"/>
    </source>
</evidence>
<reference evidence="2" key="1">
    <citation type="submission" date="2021-01" db="EMBL/GenBank/DDBJ databases">
        <authorList>
            <person name="Li R."/>
            <person name="Bekaert M."/>
        </authorList>
    </citation>
    <scope>NUCLEOTIDE SEQUENCE</scope>
    <source>
        <strain evidence="2">Farmed</strain>
    </source>
</reference>
<proteinExistence type="predicted"/>
<evidence type="ECO:0000313" key="3">
    <source>
        <dbReference type="Proteomes" id="UP000597762"/>
    </source>
</evidence>
<accession>A0A812DSF8</accession>
<feature type="compositionally biased region" description="Polar residues" evidence="1">
    <location>
        <begin position="19"/>
        <end position="30"/>
    </location>
</feature>
<dbReference type="Proteomes" id="UP000597762">
    <property type="component" value="Unassembled WGS sequence"/>
</dbReference>
<evidence type="ECO:0000313" key="2">
    <source>
        <dbReference type="EMBL" id="CAE1307908.1"/>
    </source>
</evidence>